<comment type="subcellular location">
    <subcellularLocation>
        <location evidence="1 6">Cell membrane</location>
        <topology evidence="1 6">Multi-pass membrane protein</topology>
    </subcellularLocation>
</comment>
<dbReference type="HOGENOM" id="CLU_056071_0_0_1"/>
<keyword evidence="3 6" id="KW-0812">Transmembrane</keyword>
<dbReference type="Proteomes" id="UP000007798">
    <property type="component" value="Unassembled WGS sequence"/>
</dbReference>
<organism evidence="7 8">
    <name type="scientific">Drosophila willistoni</name>
    <name type="common">Fruit fly</name>
    <dbReference type="NCBI Taxonomy" id="7260"/>
    <lineage>
        <taxon>Eukaryota</taxon>
        <taxon>Metazoa</taxon>
        <taxon>Ecdysozoa</taxon>
        <taxon>Arthropoda</taxon>
        <taxon>Hexapoda</taxon>
        <taxon>Insecta</taxon>
        <taxon>Pterygota</taxon>
        <taxon>Neoptera</taxon>
        <taxon>Endopterygota</taxon>
        <taxon>Diptera</taxon>
        <taxon>Brachycera</taxon>
        <taxon>Muscomorpha</taxon>
        <taxon>Ephydroidea</taxon>
        <taxon>Drosophilidae</taxon>
        <taxon>Drosophila</taxon>
        <taxon>Sophophora</taxon>
    </lineage>
</organism>
<dbReference type="FunCoup" id="B4NMQ6">
    <property type="interactions" value="5"/>
</dbReference>
<feature type="transmembrane region" description="Helical" evidence="6">
    <location>
        <begin position="283"/>
        <end position="306"/>
    </location>
</feature>
<keyword evidence="8" id="KW-1185">Reference proteome</keyword>
<evidence type="ECO:0000256" key="1">
    <source>
        <dbReference type="ARBA" id="ARBA00004651"/>
    </source>
</evidence>
<dbReference type="OrthoDB" id="6478931at2759"/>
<feature type="transmembrane region" description="Helical" evidence="6">
    <location>
        <begin position="210"/>
        <end position="230"/>
    </location>
</feature>
<evidence type="ECO:0000256" key="3">
    <source>
        <dbReference type="ARBA" id="ARBA00022692"/>
    </source>
</evidence>
<proteinExistence type="inferred from homology"/>
<evidence type="ECO:0000256" key="5">
    <source>
        <dbReference type="ARBA" id="ARBA00023136"/>
    </source>
</evidence>
<accession>B4NMQ6</accession>
<dbReference type="Pfam" id="PF08395">
    <property type="entry name" value="7tm_7"/>
    <property type="match status" value="1"/>
</dbReference>
<evidence type="ECO:0000313" key="8">
    <source>
        <dbReference type="Proteomes" id="UP000007798"/>
    </source>
</evidence>
<keyword evidence="4 6" id="KW-1133">Transmembrane helix</keyword>
<dbReference type="InParanoid" id="B4NMQ6"/>
<feature type="transmembrane region" description="Helical" evidence="6">
    <location>
        <begin position="179"/>
        <end position="198"/>
    </location>
</feature>
<gene>
    <name evidence="7" type="primary">Dwil\GK23189</name>
    <name evidence="7" type="ORF">Dwil_GK23189</name>
</gene>
<comment type="similarity">
    <text evidence="6">Belongs to the insect chemoreceptor superfamily. Gustatory receptor (GR) family.</text>
</comment>
<dbReference type="GO" id="GO:0007165">
    <property type="term" value="P:signal transduction"/>
    <property type="evidence" value="ECO:0007669"/>
    <property type="project" value="UniProtKB-KW"/>
</dbReference>
<evidence type="ECO:0000256" key="6">
    <source>
        <dbReference type="RuleBase" id="RU363108"/>
    </source>
</evidence>
<keyword evidence="2 6" id="KW-1003">Cell membrane</keyword>
<evidence type="ECO:0000256" key="4">
    <source>
        <dbReference type="ARBA" id="ARBA00022989"/>
    </source>
</evidence>
<dbReference type="InterPro" id="IPR013604">
    <property type="entry name" value="7TM_chemorcpt"/>
</dbReference>
<keyword evidence="5 6" id="KW-0472">Membrane</keyword>
<keyword evidence="6" id="KW-0807">Transducer</keyword>
<feature type="transmembrane region" description="Helical" evidence="6">
    <location>
        <begin position="92"/>
        <end position="111"/>
    </location>
</feature>
<dbReference type="GO" id="GO:0050909">
    <property type="term" value="P:sensory perception of taste"/>
    <property type="evidence" value="ECO:0007669"/>
    <property type="project" value="InterPro"/>
</dbReference>
<comment type="function">
    <text evidence="6">Gustatory receptor which mediates acceptance or avoidance behavior, depending on its substrates.</text>
</comment>
<dbReference type="GO" id="GO:0005886">
    <property type="term" value="C:plasma membrane"/>
    <property type="evidence" value="ECO:0007669"/>
    <property type="project" value="UniProtKB-SubCell"/>
</dbReference>
<keyword evidence="6" id="KW-0675">Receptor</keyword>
<evidence type="ECO:0000313" key="7">
    <source>
        <dbReference type="EMBL" id="EDW85645.2"/>
    </source>
</evidence>
<protein>
    <recommendedName>
        <fullName evidence="6">Gustatory receptor</fullName>
    </recommendedName>
</protein>
<dbReference type="eggNOG" id="KOG0867">
    <property type="taxonomic scope" value="Eukaryota"/>
</dbReference>
<reference evidence="7 8" key="1">
    <citation type="journal article" date="2007" name="Nature">
        <title>Evolution of genes and genomes on the Drosophila phylogeny.</title>
        <authorList>
            <consortium name="Drosophila 12 Genomes Consortium"/>
            <person name="Clark A.G."/>
            <person name="Eisen M.B."/>
            <person name="Smith D.R."/>
            <person name="Bergman C.M."/>
            <person name="Oliver B."/>
            <person name="Markow T.A."/>
            <person name="Kaufman T.C."/>
            <person name="Kellis M."/>
            <person name="Gelbart W."/>
            <person name="Iyer V.N."/>
            <person name="Pollard D.A."/>
            <person name="Sackton T.B."/>
            <person name="Larracuente A.M."/>
            <person name="Singh N.D."/>
            <person name="Abad J.P."/>
            <person name="Abt D.N."/>
            <person name="Adryan B."/>
            <person name="Aguade M."/>
            <person name="Akashi H."/>
            <person name="Anderson W.W."/>
            <person name="Aquadro C.F."/>
            <person name="Ardell D.H."/>
            <person name="Arguello R."/>
            <person name="Artieri C.G."/>
            <person name="Barbash D.A."/>
            <person name="Barker D."/>
            <person name="Barsanti P."/>
            <person name="Batterham P."/>
            <person name="Batzoglou S."/>
            <person name="Begun D."/>
            <person name="Bhutkar A."/>
            <person name="Blanco E."/>
            <person name="Bosak S.A."/>
            <person name="Bradley R.K."/>
            <person name="Brand A.D."/>
            <person name="Brent M.R."/>
            <person name="Brooks A.N."/>
            <person name="Brown R.H."/>
            <person name="Butlin R.K."/>
            <person name="Caggese C."/>
            <person name="Calvi B.R."/>
            <person name="Bernardo de Carvalho A."/>
            <person name="Caspi A."/>
            <person name="Castrezana S."/>
            <person name="Celniker S.E."/>
            <person name="Chang J.L."/>
            <person name="Chapple C."/>
            <person name="Chatterji S."/>
            <person name="Chinwalla A."/>
            <person name="Civetta A."/>
            <person name="Clifton S.W."/>
            <person name="Comeron J.M."/>
            <person name="Costello J.C."/>
            <person name="Coyne J.A."/>
            <person name="Daub J."/>
            <person name="David R.G."/>
            <person name="Delcher A.L."/>
            <person name="Delehaunty K."/>
            <person name="Do C.B."/>
            <person name="Ebling H."/>
            <person name="Edwards K."/>
            <person name="Eickbush T."/>
            <person name="Evans J.D."/>
            <person name="Filipski A."/>
            <person name="Findeiss S."/>
            <person name="Freyhult E."/>
            <person name="Fulton L."/>
            <person name="Fulton R."/>
            <person name="Garcia A.C."/>
            <person name="Gardiner A."/>
            <person name="Garfield D.A."/>
            <person name="Garvin B.E."/>
            <person name="Gibson G."/>
            <person name="Gilbert D."/>
            <person name="Gnerre S."/>
            <person name="Godfrey J."/>
            <person name="Good R."/>
            <person name="Gotea V."/>
            <person name="Gravely B."/>
            <person name="Greenberg A.J."/>
            <person name="Griffiths-Jones S."/>
            <person name="Gross S."/>
            <person name="Guigo R."/>
            <person name="Gustafson E.A."/>
            <person name="Haerty W."/>
            <person name="Hahn M.W."/>
            <person name="Halligan D.L."/>
            <person name="Halpern A.L."/>
            <person name="Halter G.M."/>
            <person name="Han M.V."/>
            <person name="Heger A."/>
            <person name="Hillier L."/>
            <person name="Hinrichs A.S."/>
            <person name="Holmes I."/>
            <person name="Hoskins R.A."/>
            <person name="Hubisz M.J."/>
            <person name="Hultmark D."/>
            <person name="Huntley M.A."/>
            <person name="Jaffe D.B."/>
            <person name="Jagadeeshan S."/>
            <person name="Jeck W.R."/>
            <person name="Johnson J."/>
            <person name="Jones C.D."/>
            <person name="Jordan W.C."/>
            <person name="Karpen G.H."/>
            <person name="Kataoka E."/>
            <person name="Keightley P.D."/>
            <person name="Kheradpour P."/>
            <person name="Kirkness E.F."/>
            <person name="Koerich L.B."/>
            <person name="Kristiansen K."/>
            <person name="Kudrna D."/>
            <person name="Kulathinal R.J."/>
            <person name="Kumar S."/>
            <person name="Kwok R."/>
            <person name="Lander E."/>
            <person name="Langley C.H."/>
            <person name="Lapoint R."/>
            <person name="Lazzaro B.P."/>
            <person name="Lee S.J."/>
            <person name="Levesque L."/>
            <person name="Li R."/>
            <person name="Lin C.F."/>
            <person name="Lin M.F."/>
            <person name="Lindblad-Toh K."/>
            <person name="Llopart A."/>
            <person name="Long M."/>
            <person name="Low L."/>
            <person name="Lozovsky E."/>
            <person name="Lu J."/>
            <person name="Luo M."/>
            <person name="Machado C.A."/>
            <person name="Makalowski W."/>
            <person name="Marzo M."/>
            <person name="Matsuda M."/>
            <person name="Matzkin L."/>
            <person name="McAllister B."/>
            <person name="McBride C.S."/>
            <person name="McKernan B."/>
            <person name="McKernan K."/>
            <person name="Mendez-Lago M."/>
            <person name="Minx P."/>
            <person name="Mollenhauer M.U."/>
            <person name="Montooth K."/>
            <person name="Mount S.M."/>
            <person name="Mu X."/>
            <person name="Myers E."/>
            <person name="Negre B."/>
            <person name="Newfeld S."/>
            <person name="Nielsen R."/>
            <person name="Noor M.A."/>
            <person name="O'Grady P."/>
            <person name="Pachter L."/>
            <person name="Papaceit M."/>
            <person name="Parisi M.J."/>
            <person name="Parisi M."/>
            <person name="Parts L."/>
            <person name="Pedersen J.S."/>
            <person name="Pesole G."/>
            <person name="Phillippy A.M."/>
            <person name="Ponting C.P."/>
            <person name="Pop M."/>
            <person name="Porcelli D."/>
            <person name="Powell J.R."/>
            <person name="Prohaska S."/>
            <person name="Pruitt K."/>
            <person name="Puig M."/>
            <person name="Quesneville H."/>
            <person name="Ram K.R."/>
            <person name="Rand D."/>
            <person name="Rasmussen M.D."/>
            <person name="Reed L.K."/>
            <person name="Reenan R."/>
            <person name="Reily A."/>
            <person name="Remington K.A."/>
            <person name="Rieger T.T."/>
            <person name="Ritchie M.G."/>
            <person name="Robin C."/>
            <person name="Rogers Y.H."/>
            <person name="Rohde C."/>
            <person name="Rozas J."/>
            <person name="Rubenfield M.J."/>
            <person name="Ruiz A."/>
            <person name="Russo S."/>
            <person name="Salzberg S.L."/>
            <person name="Sanchez-Gracia A."/>
            <person name="Saranga D.J."/>
            <person name="Sato H."/>
            <person name="Schaeffer S.W."/>
            <person name="Schatz M.C."/>
            <person name="Schlenke T."/>
            <person name="Schwartz R."/>
            <person name="Segarra C."/>
            <person name="Singh R.S."/>
            <person name="Sirot L."/>
            <person name="Sirota M."/>
            <person name="Sisneros N.B."/>
            <person name="Smith C.D."/>
            <person name="Smith T.F."/>
            <person name="Spieth J."/>
            <person name="Stage D.E."/>
            <person name="Stark A."/>
            <person name="Stephan W."/>
            <person name="Strausberg R.L."/>
            <person name="Strempel S."/>
            <person name="Sturgill D."/>
            <person name="Sutton G."/>
            <person name="Sutton G.G."/>
            <person name="Tao W."/>
            <person name="Teichmann S."/>
            <person name="Tobari Y.N."/>
            <person name="Tomimura Y."/>
            <person name="Tsolas J.M."/>
            <person name="Valente V.L."/>
            <person name="Venter E."/>
            <person name="Venter J.C."/>
            <person name="Vicario S."/>
            <person name="Vieira F.G."/>
            <person name="Vilella A.J."/>
            <person name="Villasante A."/>
            <person name="Walenz B."/>
            <person name="Wang J."/>
            <person name="Wasserman M."/>
            <person name="Watts T."/>
            <person name="Wilson D."/>
            <person name="Wilson R.K."/>
            <person name="Wing R.A."/>
            <person name="Wolfner M.F."/>
            <person name="Wong A."/>
            <person name="Wong G.K."/>
            <person name="Wu C.I."/>
            <person name="Wu G."/>
            <person name="Yamamoto D."/>
            <person name="Yang H.P."/>
            <person name="Yang S.P."/>
            <person name="Yorke J.A."/>
            <person name="Yoshida K."/>
            <person name="Zdobnov E."/>
            <person name="Zhang P."/>
            <person name="Zhang Y."/>
            <person name="Zimin A.V."/>
            <person name="Baldwin J."/>
            <person name="Abdouelleil A."/>
            <person name="Abdulkadir J."/>
            <person name="Abebe A."/>
            <person name="Abera B."/>
            <person name="Abreu J."/>
            <person name="Acer S.C."/>
            <person name="Aftuck L."/>
            <person name="Alexander A."/>
            <person name="An P."/>
            <person name="Anderson E."/>
            <person name="Anderson S."/>
            <person name="Arachi H."/>
            <person name="Azer M."/>
            <person name="Bachantsang P."/>
            <person name="Barry A."/>
            <person name="Bayul T."/>
            <person name="Berlin A."/>
            <person name="Bessette D."/>
            <person name="Bloom T."/>
            <person name="Blye J."/>
            <person name="Boguslavskiy L."/>
            <person name="Bonnet C."/>
            <person name="Boukhgalter B."/>
            <person name="Bourzgui I."/>
            <person name="Brown A."/>
            <person name="Cahill P."/>
            <person name="Channer S."/>
            <person name="Cheshatsang Y."/>
            <person name="Chuda L."/>
            <person name="Citroen M."/>
            <person name="Collymore A."/>
            <person name="Cooke P."/>
            <person name="Costello M."/>
            <person name="D'Aco K."/>
            <person name="Daza R."/>
            <person name="De Haan G."/>
            <person name="DeGray S."/>
            <person name="DeMaso C."/>
            <person name="Dhargay N."/>
            <person name="Dooley K."/>
            <person name="Dooley E."/>
            <person name="Doricent M."/>
            <person name="Dorje P."/>
            <person name="Dorjee K."/>
            <person name="Dupes A."/>
            <person name="Elong R."/>
            <person name="Falk J."/>
            <person name="Farina A."/>
            <person name="Faro S."/>
            <person name="Ferguson D."/>
            <person name="Fisher S."/>
            <person name="Foley C.D."/>
            <person name="Franke A."/>
            <person name="Friedrich D."/>
            <person name="Gadbois L."/>
            <person name="Gearin G."/>
            <person name="Gearin C.R."/>
            <person name="Giannoukos G."/>
            <person name="Goode T."/>
            <person name="Graham J."/>
            <person name="Grandbois E."/>
            <person name="Grewal S."/>
            <person name="Gyaltsen K."/>
            <person name="Hafez N."/>
            <person name="Hagos B."/>
            <person name="Hall J."/>
            <person name="Henson C."/>
            <person name="Hollinger A."/>
            <person name="Honan T."/>
            <person name="Huard M.D."/>
            <person name="Hughes L."/>
            <person name="Hurhula B."/>
            <person name="Husby M.E."/>
            <person name="Kamat A."/>
            <person name="Kanga B."/>
            <person name="Kashin S."/>
            <person name="Khazanovich D."/>
            <person name="Kisner P."/>
            <person name="Lance K."/>
            <person name="Lara M."/>
            <person name="Lee W."/>
            <person name="Lennon N."/>
            <person name="Letendre F."/>
            <person name="LeVine R."/>
            <person name="Lipovsky A."/>
            <person name="Liu X."/>
            <person name="Liu J."/>
            <person name="Liu S."/>
            <person name="Lokyitsang T."/>
            <person name="Lokyitsang Y."/>
            <person name="Lubonja R."/>
            <person name="Lui A."/>
            <person name="MacDonald P."/>
            <person name="Magnisalis V."/>
            <person name="Maru K."/>
            <person name="Matthews C."/>
            <person name="McCusker W."/>
            <person name="McDonough S."/>
            <person name="Mehta T."/>
            <person name="Meldrim J."/>
            <person name="Meneus L."/>
            <person name="Mihai O."/>
            <person name="Mihalev A."/>
            <person name="Mihova T."/>
            <person name="Mittelman R."/>
            <person name="Mlenga V."/>
            <person name="Montmayeur A."/>
            <person name="Mulrain L."/>
            <person name="Navidi A."/>
            <person name="Naylor J."/>
            <person name="Negash T."/>
            <person name="Nguyen T."/>
            <person name="Nguyen N."/>
            <person name="Nicol R."/>
            <person name="Norbu C."/>
            <person name="Norbu N."/>
            <person name="Novod N."/>
            <person name="O'Neill B."/>
            <person name="Osman S."/>
            <person name="Markiewicz E."/>
            <person name="Oyono O.L."/>
            <person name="Patti C."/>
            <person name="Phunkhang P."/>
            <person name="Pierre F."/>
            <person name="Priest M."/>
            <person name="Raghuraman S."/>
            <person name="Rege F."/>
            <person name="Reyes R."/>
            <person name="Rise C."/>
            <person name="Rogov P."/>
            <person name="Ross K."/>
            <person name="Ryan E."/>
            <person name="Settipalli S."/>
            <person name="Shea T."/>
            <person name="Sherpa N."/>
            <person name="Shi L."/>
            <person name="Shih D."/>
            <person name="Sparrow T."/>
            <person name="Spaulding J."/>
            <person name="Stalker J."/>
            <person name="Stange-Thomann N."/>
            <person name="Stavropoulos S."/>
            <person name="Stone C."/>
            <person name="Strader C."/>
            <person name="Tesfaye S."/>
            <person name="Thomson T."/>
            <person name="Thoulutsang Y."/>
            <person name="Thoulutsang D."/>
            <person name="Topham K."/>
            <person name="Topping I."/>
            <person name="Tsamla T."/>
            <person name="Vassiliev H."/>
            <person name="Vo A."/>
            <person name="Wangchuk T."/>
            <person name="Wangdi T."/>
            <person name="Weiand M."/>
            <person name="Wilkinson J."/>
            <person name="Wilson A."/>
            <person name="Yadav S."/>
            <person name="Young G."/>
            <person name="Yu Q."/>
            <person name="Zembek L."/>
            <person name="Zhong D."/>
            <person name="Zimmer A."/>
            <person name="Zwirko Z."/>
            <person name="Jaffe D.B."/>
            <person name="Alvarez P."/>
            <person name="Brockman W."/>
            <person name="Butler J."/>
            <person name="Chin C."/>
            <person name="Gnerre S."/>
            <person name="Grabherr M."/>
            <person name="Kleber M."/>
            <person name="Mauceli E."/>
            <person name="MacCallum I."/>
        </authorList>
    </citation>
    <scope>NUCLEOTIDE SEQUENCE [LARGE SCALE GENOMIC DNA]</scope>
    <source>
        <strain evidence="8">Tucson 14030-0811.24</strain>
    </source>
</reference>
<dbReference type="STRING" id="7260.B4NMQ6"/>
<sequence length="432" mass="51105">MWKDWKLSRKRAQVATWFKRTPFETSVLIRKRRIRELHSRYSFTSNWKGVQSNNDSFNRHLNWLFVASLLASTAPSSIYPKFQPRFYAHLQLGWMLVSYVWLCLSAFLEFVNITFCLSDLERLLYGVESLTYILHIAYIMFLAWQWRQRVQTVFTAIAQFDLEMGYIENCERSKHFVQLQLWLVGILGVSAFIIDFGYHKWNLCKWLLSIGTYVLPNVISSVSFVQYYVLLQGVAWRLQKINQFLRQELFSFDPNCKPQRPTVQKLRGLQAQLIRFTKSVNRVYEVSILFVYVGSFVNFNLNLFLAYKTIDRPETSGWFWWSYMILWLGMHMGKMFSILFFNHLVQLEQSNCLALMFKVRLSDSHHLIESCKHFVLQLQTRIRENVVCGVIQLDLQFITALTMATTNVFIFLLQYDITFEALSKPANDTKTV</sequence>
<feature type="transmembrane region" description="Helical" evidence="6">
    <location>
        <begin position="318"/>
        <end position="341"/>
    </location>
</feature>
<dbReference type="EMBL" id="CH964282">
    <property type="protein sequence ID" value="EDW85645.2"/>
    <property type="molecule type" value="Genomic_DNA"/>
</dbReference>
<evidence type="ECO:0000256" key="2">
    <source>
        <dbReference type="ARBA" id="ARBA00022475"/>
    </source>
</evidence>
<dbReference type="AlphaFoldDB" id="B4NMQ6"/>
<name>B4NMQ6_DROWI</name>
<feature type="transmembrane region" description="Helical" evidence="6">
    <location>
        <begin position="123"/>
        <end position="144"/>
    </location>
</feature>
<comment type="caution">
    <text evidence="6">Lacks conserved residue(s) required for the propagation of feature annotation.</text>
</comment>